<evidence type="ECO:0000256" key="1">
    <source>
        <dbReference type="SAM" id="Phobius"/>
    </source>
</evidence>
<dbReference type="PATRIC" id="fig|1079994.3.peg.795"/>
<organism evidence="3 4">
    <name type="scientific">Leucobacter chromiiresistens</name>
    <dbReference type="NCBI Taxonomy" id="1079994"/>
    <lineage>
        <taxon>Bacteria</taxon>
        <taxon>Bacillati</taxon>
        <taxon>Actinomycetota</taxon>
        <taxon>Actinomycetes</taxon>
        <taxon>Micrococcales</taxon>
        <taxon>Microbacteriaceae</taxon>
        <taxon>Leucobacter</taxon>
    </lineage>
</organism>
<dbReference type="InterPro" id="IPR000326">
    <property type="entry name" value="PAP2/HPO"/>
</dbReference>
<feature type="transmembrane region" description="Helical" evidence="1">
    <location>
        <begin position="54"/>
        <end position="77"/>
    </location>
</feature>
<feature type="transmembrane region" description="Helical" evidence="1">
    <location>
        <begin position="234"/>
        <end position="252"/>
    </location>
</feature>
<feature type="domain" description="Phosphatidic acid phosphatase type 2/haloperoxidase" evidence="2">
    <location>
        <begin position="111"/>
        <end position="191"/>
    </location>
</feature>
<comment type="caution">
    <text evidence="3">The sequence shown here is derived from an EMBL/GenBank/DDBJ whole genome shotgun (WGS) entry which is preliminary data.</text>
</comment>
<feature type="transmembrane region" description="Helical" evidence="1">
    <location>
        <begin position="12"/>
        <end position="34"/>
    </location>
</feature>
<reference evidence="3 4" key="1">
    <citation type="journal article" date="2016" name="Front. Microbiol.">
        <title>Genomic Resource of Rice Seed Associated Bacteria.</title>
        <authorList>
            <person name="Midha S."/>
            <person name="Bansal K."/>
            <person name="Sharma S."/>
            <person name="Kumar N."/>
            <person name="Patil P.P."/>
            <person name="Chaudhry V."/>
            <person name="Patil P.B."/>
        </authorList>
    </citation>
    <scope>NUCLEOTIDE SEQUENCE [LARGE SCALE GENOMIC DNA]</scope>
    <source>
        <strain evidence="3 4">NS354</strain>
    </source>
</reference>
<name>A0A147EPX7_9MICO</name>
<gene>
    <name evidence="3" type="ORF">NS354_03795</name>
</gene>
<evidence type="ECO:0000313" key="4">
    <source>
        <dbReference type="Proteomes" id="UP000070810"/>
    </source>
</evidence>
<feature type="transmembrane region" description="Helical" evidence="1">
    <location>
        <begin position="121"/>
        <end position="139"/>
    </location>
</feature>
<evidence type="ECO:0000259" key="2">
    <source>
        <dbReference type="Pfam" id="PF01569"/>
    </source>
</evidence>
<keyword evidence="1" id="KW-1133">Transmembrane helix</keyword>
<dbReference type="OrthoDB" id="3240395at2"/>
<dbReference type="EMBL" id="LDRK01000018">
    <property type="protein sequence ID" value="KTR86537.1"/>
    <property type="molecule type" value="Genomic_DNA"/>
</dbReference>
<dbReference type="RefSeq" id="WP_058593276.1">
    <property type="nucleotide sequence ID" value="NZ_LDRK01000018.1"/>
</dbReference>
<feature type="transmembrane region" description="Helical" evidence="1">
    <location>
        <begin position="206"/>
        <end position="228"/>
    </location>
</feature>
<evidence type="ECO:0000313" key="3">
    <source>
        <dbReference type="EMBL" id="KTR86537.1"/>
    </source>
</evidence>
<dbReference type="SUPFAM" id="SSF48317">
    <property type="entry name" value="Acid phosphatase/Vanadium-dependent haloperoxidase"/>
    <property type="match status" value="1"/>
</dbReference>
<dbReference type="Gene3D" id="1.20.144.10">
    <property type="entry name" value="Phosphatidic acid phosphatase type 2/haloperoxidase"/>
    <property type="match status" value="1"/>
</dbReference>
<sequence length="264" mass="26832">MSGAGAGRRRAVWFLAFWAVVGVASYVLGVRNVLGQRAEESVLDAAEFTFTPPAPLNLVSVPTIAIALAVVGIIAWASHGFRRALVVTAIPAAAIVAAQLLKLRLLTRPELFELDAANTFPSGHMTVFAAISCALIWAVPSRVRAVIALGGAALIAAVGWQLLAYGWHRPSDVYGGIALAVAAFALAALMLPPTSRGTAVLGRSTAVGLAIVGWVCVGAAVVLVGIAVANENSALMLSAGEFGGVGAGALAARTMLMLAGSRAG</sequence>
<accession>A0A147EPX7</accession>
<feature type="transmembrane region" description="Helical" evidence="1">
    <location>
        <begin position="84"/>
        <end position="101"/>
    </location>
</feature>
<keyword evidence="1" id="KW-0472">Membrane</keyword>
<feature type="transmembrane region" description="Helical" evidence="1">
    <location>
        <begin position="146"/>
        <end position="167"/>
    </location>
</feature>
<feature type="transmembrane region" description="Helical" evidence="1">
    <location>
        <begin position="173"/>
        <end position="194"/>
    </location>
</feature>
<dbReference type="InterPro" id="IPR036938">
    <property type="entry name" value="PAP2/HPO_sf"/>
</dbReference>
<proteinExistence type="predicted"/>
<dbReference type="Proteomes" id="UP000070810">
    <property type="component" value="Unassembled WGS sequence"/>
</dbReference>
<keyword evidence="4" id="KW-1185">Reference proteome</keyword>
<dbReference type="AlphaFoldDB" id="A0A147EPX7"/>
<keyword evidence="1" id="KW-0812">Transmembrane</keyword>
<protein>
    <submittedName>
        <fullName evidence="3">Phosphoesterase</fullName>
    </submittedName>
</protein>
<dbReference type="Pfam" id="PF01569">
    <property type="entry name" value="PAP2"/>
    <property type="match status" value="1"/>
</dbReference>